<dbReference type="AlphaFoldDB" id="A0A0E9T2G3"/>
<dbReference type="EMBL" id="GBXM01061719">
    <property type="protein sequence ID" value="JAH46858.1"/>
    <property type="molecule type" value="Transcribed_RNA"/>
</dbReference>
<organism evidence="1">
    <name type="scientific">Anguilla anguilla</name>
    <name type="common">European freshwater eel</name>
    <name type="synonym">Muraena anguilla</name>
    <dbReference type="NCBI Taxonomy" id="7936"/>
    <lineage>
        <taxon>Eukaryota</taxon>
        <taxon>Metazoa</taxon>
        <taxon>Chordata</taxon>
        <taxon>Craniata</taxon>
        <taxon>Vertebrata</taxon>
        <taxon>Euteleostomi</taxon>
        <taxon>Actinopterygii</taxon>
        <taxon>Neopterygii</taxon>
        <taxon>Teleostei</taxon>
        <taxon>Anguilliformes</taxon>
        <taxon>Anguillidae</taxon>
        <taxon>Anguilla</taxon>
    </lineage>
</organism>
<evidence type="ECO:0000313" key="1">
    <source>
        <dbReference type="EMBL" id="JAH46858.1"/>
    </source>
</evidence>
<reference evidence="1" key="1">
    <citation type="submission" date="2014-11" db="EMBL/GenBank/DDBJ databases">
        <authorList>
            <person name="Amaro Gonzalez C."/>
        </authorList>
    </citation>
    <scope>NUCLEOTIDE SEQUENCE</scope>
</reference>
<sequence length="26" mass="3092">MARNIKVLFTLTSYLSRFCLHTHTHT</sequence>
<proteinExistence type="predicted"/>
<name>A0A0E9T2G3_ANGAN</name>
<reference evidence="1" key="2">
    <citation type="journal article" date="2015" name="Fish Shellfish Immunol.">
        <title>Early steps in the European eel (Anguilla anguilla)-Vibrio vulnificus interaction in the gills: Role of the RtxA13 toxin.</title>
        <authorList>
            <person name="Callol A."/>
            <person name="Pajuelo D."/>
            <person name="Ebbesson L."/>
            <person name="Teles M."/>
            <person name="MacKenzie S."/>
            <person name="Amaro C."/>
        </authorList>
    </citation>
    <scope>NUCLEOTIDE SEQUENCE</scope>
</reference>
<protein>
    <submittedName>
        <fullName evidence="1">Uncharacterized protein</fullName>
    </submittedName>
</protein>
<accession>A0A0E9T2G3</accession>